<name>A0A382SB27_9ZZZZ</name>
<evidence type="ECO:0000259" key="2">
    <source>
        <dbReference type="PROSITE" id="PS51898"/>
    </source>
</evidence>
<feature type="domain" description="Tyr recombinase" evidence="2">
    <location>
        <begin position="22"/>
        <end position="188"/>
    </location>
</feature>
<dbReference type="EMBL" id="UINC01127749">
    <property type="protein sequence ID" value="SVD07079.1"/>
    <property type="molecule type" value="Genomic_DNA"/>
</dbReference>
<accession>A0A382SB27</accession>
<dbReference type="GO" id="GO:0003677">
    <property type="term" value="F:DNA binding"/>
    <property type="evidence" value="ECO:0007669"/>
    <property type="project" value="InterPro"/>
</dbReference>
<dbReference type="SUPFAM" id="SSF56349">
    <property type="entry name" value="DNA breaking-rejoining enzymes"/>
    <property type="match status" value="1"/>
</dbReference>
<dbReference type="Pfam" id="PF00589">
    <property type="entry name" value="Phage_integrase"/>
    <property type="match status" value="1"/>
</dbReference>
<proteinExistence type="predicted"/>
<dbReference type="InterPro" id="IPR002104">
    <property type="entry name" value="Integrase_catalytic"/>
</dbReference>
<sequence>MANDNENISKIPKIKKLPIGRKLPCYYSAEEFDLVLSNVDDELLRRVFILYRSTGLRLFEPFNATITNTGLKIPNGRTKNSYERTMELNEEQMSTIRDMRAWVEHRVDNKESTERCAVKHFSRMWSNTCKKLGLKKRKMHNLRHTFGVMEWLRTGDIYLVCKKMGHSSVTTTEIYAKFDLSELRKHFSIEACRLGGVGYELKGNHESNYNYGKA</sequence>
<protein>
    <recommendedName>
        <fullName evidence="2">Tyr recombinase domain-containing protein</fullName>
    </recommendedName>
</protein>
<evidence type="ECO:0000256" key="1">
    <source>
        <dbReference type="ARBA" id="ARBA00023172"/>
    </source>
</evidence>
<dbReference type="PROSITE" id="PS51898">
    <property type="entry name" value="TYR_RECOMBINASE"/>
    <property type="match status" value="1"/>
</dbReference>
<evidence type="ECO:0000313" key="3">
    <source>
        <dbReference type="EMBL" id="SVD07079.1"/>
    </source>
</evidence>
<reference evidence="3" key="1">
    <citation type="submission" date="2018-05" db="EMBL/GenBank/DDBJ databases">
        <authorList>
            <person name="Lanie J.A."/>
            <person name="Ng W.-L."/>
            <person name="Kazmierczak K.M."/>
            <person name="Andrzejewski T.M."/>
            <person name="Davidsen T.M."/>
            <person name="Wayne K.J."/>
            <person name="Tettelin H."/>
            <person name="Glass J.I."/>
            <person name="Rusch D."/>
            <person name="Podicherti R."/>
            <person name="Tsui H.-C.T."/>
            <person name="Winkler M.E."/>
        </authorList>
    </citation>
    <scope>NUCLEOTIDE SEQUENCE</scope>
</reference>
<organism evidence="3">
    <name type="scientific">marine metagenome</name>
    <dbReference type="NCBI Taxonomy" id="408172"/>
    <lineage>
        <taxon>unclassified sequences</taxon>
        <taxon>metagenomes</taxon>
        <taxon>ecological metagenomes</taxon>
    </lineage>
</organism>
<dbReference type="GO" id="GO:0015074">
    <property type="term" value="P:DNA integration"/>
    <property type="evidence" value="ECO:0007669"/>
    <property type="project" value="InterPro"/>
</dbReference>
<dbReference type="AlphaFoldDB" id="A0A382SB27"/>
<keyword evidence="1" id="KW-0233">DNA recombination</keyword>
<dbReference type="GO" id="GO:0006310">
    <property type="term" value="P:DNA recombination"/>
    <property type="evidence" value="ECO:0007669"/>
    <property type="project" value="UniProtKB-KW"/>
</dbReference>
<dbReference type="InterPro" id="IPR011010">
    <property type="entry name" value="DNA_brk_join_enz"/>
</dbReference>
<dbReference type="Gene3D" id="1.10.443.10">
    <property type="entry name" value="Intergrase catalytic core"/>
    <property type="match status" value="1"/>
</dbReference>
<dbReference type="InterPro" id="IPR013762">
    <property type="entry name" value="Integrase-like_cat_sf"/>
</dbReference>
<gene>
    <name evidence="3" type="ORF">METZ01_LOCUS359933</name>
</gene>